<name>T1ICD8_RHOPR</name>
<dbReference type="EMBL" id="ACPB03003016">
    <property type="status" value="NOT_ANNOTATED_CDS"/>
    <property type="molecule type" value="Genomic_DNA"/>
</dbReference>
<sequence length="242" mass="26471">MAEDGAEFEGKNNPKTILAQALLACSGIHGLSMSQTTFAGPAYGISAVTGVIGVITNITGNDTLNKIYRYVNGLCRCLVVPLIATEVCVASGIKIELAALNLLYPTVHYIAKYIANKDDLANHSYLEASHAVSICAIAYFSFVKENWWGVGLAIIYAMSCLGQNVIDEPQFPTASLGIGNFTLHCSRQYLKKPWYFAEGDCNSHQDDSDKLWNAVFKAKCPLPANLHTILTESIFETYLKEY</sequence>
<reference evidence="1" key="1">
    <citation type="submission" date="2015-05" db="UniProtKB">
        <authorList>
            <consortium name="EnsemblMetazoa"/>
        </authorList>
    </citation>
    <scope>IDENTIFICATION</scope>
</reference>
<accession>T1ICD8</accession>
<dbReference type="AlphaFoldDB" id="T1ICD8"/>
<evidence type="ECO:0000313" key="1">
    <source>
        <dbReference type="EnsemblMetazoa" id="RPRC013958-PA"/>
    </source>
</evidence>
<dbReference type="InParanoid" id="T1ICD8"/>
<dbReference type="Proteomes" id="UP000015103">
    <property type="component" value="Unassembled WGS sequence"/>
</dbReference>
<organism evidence="1 2">
    <name type="scientific">Rhodnius prolixus</name>
    <name type="common">Triatomid bug</name>
    <dbReference type="NCBI Taxonomy" id="13249"/>
    <lineage>
        <taxon>Eukaryota</taxon>
        <taxon>Metazoa</taxon>
        <taxon>Ecdysozoa</taxon>
        <taxon>Arthropoda</taxon>
        <taxon>Hexapoda</taxon>
        <taxon>Insecta</taxon>
        <taxon>Pterygota</taxon>
        <taxon>Neoptera</taxon>
        <taxon>Paraneoptera</taxon>
        <taxon>Hemiptera</taxon>
        <taxon>Heteroptera</taxon>
        <taxon>Panheteroptera</taxon>
        <taxon>Cimicomorpha</taxon>
        <taxon>Reduviidae</taxon>
        <taxon>Triatominae</taxon>
        <taxon>Rhodnius</taxon>
    </lineage>
</organism>
<dbReference type="VEuPathDB" id="VectorBase:RPRC013958"/>
<dbReference type="HOGENOM" id="CLU_1148462_0_0_1"/>
<keyword evidence="2" id="KW-1185">Reference proteome</keyword>
<protein>
    <submittedName>
        <fullName evidence="1">Uncharacterized protein</fullName>
    </submittedName>
</protein>
<dbReference type="EnsemblMetazoa" id="RPRC013958-RA">
    <property type="protein sequence ID" value="RPRC013958-PA"/>
    <property type="gene ID" value="RPRC013958"/>
</dbReference>
<evidence type="ECO:0000313" key="2">
    <source>
        <dbReference type="Proteomes" id="UP000015103"/>
    </source>
</evidence>
<proteinExistence type="predicted"/>